<dbReference type="AlphaFoldDB" id="X0YWA7"/>
<dbReference type="Gene3D" id="2.40.110.10">
    <property type="entry name" value="Butyryl-CoA Dehydrogenase, subunit A, domain 2"/>
    <property type="match status" value="1"/>
</dbReference>
<evidence type="ECO:0000259" key="7">
    <source>
        <dbReference type="Pfam" id="PF02770"/>
    </source>
</evidence>
<organism evidence="9">
    <name type="scientific">marine sediment metagenome</name>
    <dbReference type="NCBI Taxonomy" id="412755"/>
    <lineage>
        <taxon>unclassified sequences</taxon>
        <taxon>metagenomes</taxon>
        <taxon>ecological metagenomes</taxon>
    </lineage>
</organism>
<evidence type="ECO:0000313" key="9">
    <source>
        <dbReference type="EMBL" id="GAG60460.1"/>
    </source>
</evidence>
<proteinExistence type="inferred from homology"/>
<dbReference type="InterPro" id="IPR036250">
    <property type="entry name" value="AcylCo_DH-like_C"/>
</dbReference>
<evidence type="ECO:0000256" key="5">
    <source>
        <dbReference type="ARBA" id="ARBA00023002"/>
    </source>
</evidence>
<dbReference type="InterPro" id="IPR006089">
    <property type="entry name" value="Acyl-CoA_DH_CS"/>
</dbReference>
<dbReference type="GO" id="GO:0003995">
    <property type="term" value="F:acyl-CoA dehydrogenase activity"/>
    <property type="evidence" value="ECO:0007669"/>
    <property type="project" value="InterPro"/>
</dbReference>
<dbReference type="Gene3D" id="1.10.540.10">
    <property type="entry name" value="Acyl-CoA dehydrogenase/oxidase, N-terminal domain"/>
    <property type="match status" value="1"/>
</dbReference>
<dbReference type="PANTHER" id="PTHR43884:SF12">
    <property type="entry name" value="ISOVALERYL-COA DEHYDROGENASE, MITOCHONDRIAL-RELATED"/>
    <property type="match status" value="1"/>
</dbReference>
<comment type="cofactor">
    <cofactor evidence="1">
        <name>FAD</name>
        <dbReference type="ChEBI" id="CHEBI:57692"/>
    </cofactor>
</comment>
<dbReference type="InterPro" id="IPR046373">
    <property type="entry name" value="Acyl-CoA_Oxase/DH_mid-dom_sf"/>
</dbReference>
<dbReference type="FunFam" id="2.40.110.10:FF:000001">
    <property type="entry name" value="Acyl-CoA dehydrogenase, mitochondrial"/>
    <property type="match status" value="1"/>
</dbReference>
<keyword evidence="4" id="KW-0274">FAD</keyword>
<dbReference type="FunFam" id="1.20.140.10:FF:000004">
    <property type="entry name" value="Acyl-CoA dehydrogenase FadE25"/>
    <property type="match status" value="1"/>
</dbReference>
<dbReference type="PROSITE" id="PS00072">
    <property type="entry name" value="ACYL_COA_DH_1"/>
    <property type="match status" value="1"/>
</dbReference>
<dbReference type="EMBL" id="BART01002366">
    <property type="protein sequence ID" value="GAG60460.1"/>
    <property type="molecule type" value="Genomic_DNA"/>
</dbReference>
<dbReference type="InterPro" id="IPR009100">
    <property type="entry name" value="AcylCoA_DH/oxidase_NM_dom_sf"/>
</dbReference>
<dbReference type="Pfam" id="PF00441">
    <property type="entry name" value="Acyl-CoA_dh_1"/>
    <property type="match status" value="1"/>
</dbReference>
<evidence type="ECO:0000259" key="8">
    <source>
        <dbReference type="Pfam" id="PF02771"/>
    </source>
</evidence>
<dbReference type="Pfam" id="PF02770">
    <property type="entry name" value="Acyl-CoA_dh_M"/>
    <property type="match status" value="1"/>
</dbReference>
<keyword evidence="3" id="KW-0285">Flavoprotein</keyword>
<dbReference type="PROSITE" id="PS00073">
    <property type="entry name" value="ACYL_COA_DH_2"/>
    <property type="match status" value="1"/>
</dbReference>
<dbReference type="SUPFAM" id="SSF47203">
    <property type="entry name" value="Acyl-CoA dehydrogenase C-terminal domain-like"/>
    <property type="match status" value="1"/>
</dbReference>
<protein>
    <recommendedName>
        <fullName evidence="10">Acyl-CoA dehydrogenase</fullName>
    </recommendedName>
</protein>
<evidence type="ECO:0000256" key="1">
    <source>
        <dbReference type="ARBA" id="ARBA00001974"/>
    </source>
</evidence>
<dbReference type="PANTHER" id="PTHR43884">
    <property type="entry name" value="ACYL-COA DEHYDROGENASE"/>
    <property type="match status" value="1"/>
</dbReference>
<dbReference type="SUPFAM" id="SSF56645">
    <property type="entry name" value="Acyl-CoA dehydrogenase NM domain-like"/>
    <property type="match status" value="1"/>
</dbReference>
<dbReference type="FunFam" id="1.10.540.10:FF:000002">
    <property type="entry name" value="Acyl-CoA dehydrogenase FadE19"/>
    <property type="match status" value="1"/>
</dbReference>
<accession>X0YWA7</accession>
<dbReference type="PIRSF" id="PIRSF016578">
    <property type="entry name" value="HsaA"/>
    <property type="match status" value="1"/>
</dbReference>
<comment type="caution">
    <text evidence="9">The sequence shown here is derived from an EMBL/GenBank/DDBJ whole genome shotgun (WGS) entry which is preliminary data.</text>
</comment>
<dbReference type="InterPro" id="IPR037069">
    <property type="entry name" value="AcylCoA_DH/ox_N_sf"/>
</dbReference>
<keyword evidence="5" id="KW-0560">Oxidoreductase</keyword>
<gene>
    <name evidence="9" type="ORF">S01H4_07284</name>
</gene>
<sequence>MDFELTEEQKMFQSMVRDFCAGEIEPYAAEWDETEKFPHNVVKKMADAGLQSVHFPEEYGGSGDEVTFAIATEEISRACAGIGVVYLVSLGLGMYPIVMHGNEQQKSLYISRVINGAIVAFALTEAMAGSDVAALETKYAREGDYYVLNGQKIFISNGAEADFVTTFATKDKSLGYRGISAFVVDKGTKGFSVGKIERKMGLHPASVAELIFDDCKIPVANMLGEEGRGFRIALEGIDASRVSIAAQALGIAQAAYDAAVAYAKERKQFGAEIARLQAIQWMIADMATDIDAARLLIYRAAWLTKKEGHAPPKEAAMAKLFASEAAHRVCHKAVQIFGGYGYTRDFAVERYYRDQRITEIYEGTSEMQRWTIACQVLGVK</sequence>
<evidence type="ECO:0008006" key="10">
    <source>
        <dbReference type="Google" id="ProtNLM"/>
    </source>
</evidence>
<dbReference type="GO" id="GO:0050660">
    <property type="term" value="F:flavin adenine dinucleotide binding"/>
    <property type="evidence" value="ECO:0007669"/>
    <property type="project" value="InterPro"/>
</dbReference>
<dbReference type="Gene3D" id="1.20.140.10">
    <property type="entry name" value="Butyryl-CoA Dehydrogenase, subunit A, domain 3"/>
    <property type="match status" value="1"/>
</dbReference>
<dbReference type="InterPro" id="IPR006091">
    <property type="entry name" value="Acyl-CoA_Oxase/DH_mid-dom"/>
</dbReference>
<reference evidence="9" key="1">
    <citation type="journal article" date="2014" name="Front. Microbiol.">
        <title>High frequency of phylogenetically diverse reductive dehalogenase-homologous genes in deep subseafloor sedimentary metagenomes.</title>
        <authorList>
            <person name="Kawai M."/>
            <person name="Futagami T."/>
            <person name="Toyoda A."/>
            <person name="Takaki Y."/>
            <person name="Nishi S."/>
            <person name="Hori S."/>
            <person name="Arai W."/>
            <person name="Tsubouchi T."/>
            <person name="Morono Y."/>
            <person name="Uchiyama I."/>
            <person name="Ito T."/>
            <person name="Fujiyama A."/>
            <person name="Inagaki F."/>
            <person name="Takami H."/>
        </authorList>
    </citation>
    <scope>NUCLEOTIDE SEQUENCE</scope>
    <source>
        <strain evidence="9">Expedition CK06-06</strain>
    </source>
</reference>
<feature type="domain" description="Acyl-CoA dehydrogenase/oxidase C-terminal" evidence="6">
    <location>
        <begin position="227"/>
        <end position="376"/>
    </location>
</feature>
<name>X0YWA7_9ZZZZ</name>
<dbReference type="InterPro" id="IPR009075">
    <property type="entry name" value="AcylCo_DH/oxidase_C"/>
</dbReference>
<evidence type="ECO:0000256" key="3">
    <source>
        <dbReference type="ARBA" id="ARBA00022630"/>
    </source>
</evidence>
<evidence type="ECO:0000256" key="2">
    <source>
        <dbReference type="ARBA" id="ARBA00009347"/>
    </source>
</evidence>
<evidence type="ECO:0000256" key="4">
    <source>
        <dbReference type="ARBA" id="ARBA00022827"/>
    </source>
</evidence>
<dbReference type="Pfam" id="PF02771">
    <property type="entry name" value="Acyl-CoA_dh_N"/>
    <property type="match status" value="1"/>
</dbReference>
<feature type="domain" description="Acyl-CoA dehydrogenase/oxidase N-terminal" evidence="8">
    <location>
        <begin position="6"/>
        <end position="116"/>
    </location>
</feature>
<feature type="domain" description="Acyl-CoA oxidase/dehydrogenase middle" evidence="7">
    <location>
        <begin position="120"/>
        <end position="215"/>
    </location>
</feature>
<dbReference type="InterPro" id="IPR013786">
    <property type="entry name" value="AcylCoA_DH/ox_N"/>
</dbReference>
<comment type="similarity">
    <text evidence="2">Belongs to the acyl-CoA dehydrogenase family.</text>
</comment>
<evidence type="ECO:0000259" key="6">
    <source>
        <dbReference type="Pfam" id="PF00441"/>
    </source>
</evidence>